<evidence type="ECO:0000313" key="3">
    <source>
        <dbReference type="Proteomes" id="UP000322245"/>
    </source>
</evidence>
<feature type="compositionally biased region" description="Low complexity" evidence="1">
    <location>
        <begin position="106"/>
        <end position="117"/>
    </location>
</feature>
<organism evidence="2 3">
    <name type="scientific">Cryptococcus floricola</name>
    <dbReference type="NCBI Taxonomy" id="2591691"/>
    <lineage>
        <taxon>Eukaryota</taxon>
        <taxon>Fungi</taxon>
        <taxon>Dikarya</taxon>
        <taxon>Basidiomycota</taxon>
        <taxon>Agaricomycotina</taxon>
        <taxon>Tremellomycetes</taxon>
        <taxon>Tremellales</taxon>
        <taxon>Cryptococcaceae</taxon>
        <taxon>Cryptococcus</taxon>
    </lineage>
</organism>
<dbReference type="AlphaFoldDB" id="A0A5D3B6V1"/>
<accession>A0A5D3B6V1</accession>
<protein>
    <submittedName>
        <fullName evidence="2">Uncharacterized protein</fullName>
    </submittedName>
</protein>
<evidence type="ECO:0000256" key="1">
    <source>
        <dbReference type="SAM" id="MobiDB-lite"/>
    </source>
</evidence>
<dbReference type="Proteomes" id="UP000322245">
    <property type="component" value="Unassembled WGS sequence"/>
</dbReference>
<sequence length="239" mass="25505">MEDDTSKDSQQSPSPPPWILQDDGNSHMLTEEPMGIDEDAPTEPAGSAEVDPFDQDEIKYMSTGSVMRELEEEMALMYGSLGVLPQTNNAASSRSARMTPPQRHGSATSNTATASPTARRRLQIFTGGTTGSGASGSPESPQSFRDRAPRRRGSPLVQVQSMQAFPAPPESDAGGPGIEAENQESPSLEDQASKEESPSLSPVAHRGSGHSKSMSQSSMDMQSIPEEEHSGDEVESKNE</sequence>
<feature type="region of interest" description="Disordered" evidence="1">
    <location>
        <begin position="86"/>
        <end position="239"/>
    </location>
</feature>
<keyword evidence="3" id="KW-1185">Reference proteome</keyword>
<name>A0A5D3B6V1_9TREE</name>
<evidence type="ECO:0000313" key="2">
    <source>
        <dbReference type="EMBL" id="TYJ58738.1"/>
    </source>
</evidence>
<feature type="region of interest" description="Disordered" evidence="1">
    <location>
        <begin position="1"/>
        <end position="57"/>
    </location>
</feature>
<reference evidence="2 3" key="1">
    <citation type="submission" date="2017-05" db="EMBL/GenBank/DDBJ databases">
        <title>The Genome Sequence of Tsuchiyaea wingfieldii DSM 27421.</title>
        <authorList>
            <person name="Cuomo C."/>
            <person name="Passer A."/>
            <person name="Billmyre B."/>
            <person name="Heitman J."/>
        </authorList>
    </citation>
    <scope>NUCLEOTIDE SEQUENCE [LARGE SCALE GENOMIC DNA]</scope>
    <source>
        <strain evidence="2 3">DSM 27421</strain>
    </source>
</reference>
<gene>
    <name evidence="2" type="ORF">B9479_000574</name>
</gene>
<proteinExistence type="predicted"/>
<dbReference type="EMBL" id="NIDF01000003">
    <property type="protein sequence ID" value="TYJ58738.1"/>
    <property type="molecule type" value="Genomic_DNA"/>
</dbReference>
<feature type="compositionally biased region" description="Low complexity" evidence="1">
    <location>
        <begin position="210"/>
        <end position="223"/>
    </location>
</feature>
<comment type="caution">
    <text evidence="2">The sequence shown here is derived from an EMBL/GenBank/DDBJ whole genome shotgun (WGS) entry which is preliminary data.</text>
</comment>
<feature type="compositionally biased region" description="Basic and acidic residues" evidence="1">
    <location>
        <begin position="226"/>
        <end position="239"/>
    </location>
</feature>
<feature type="compositionally biased region" description="Polar residues" evidence="1">
    <location>
        <begin position="86"/>
        <end position="96"/>
    </location>
</feature>